<gene>
    <name evidence="1" type="ORF">HETSPECPRED_006533</name>
</gene>
<sequence length="244" mass="28723">MASSKPSFPFLRLPVEIRRMVYILQVKQKFPVIQFEPKGSGKHSNRPIDPSSVKRIYAELMKGFYKKEMIDLRFAFCSKLLFAEVMKTFLEENTIELELNSNYTDILGLPILFNPEVLSAAYWPLESIKRINVFIRYDQTKRSDFMIGEVKKLCNVIQRCSLARLEITACCQERLFDETLNESFDHILAGLEFIRDVRELVFTENLATYRRWNRIYEPLRVLGTEKCKKRLQDTVTKPRKDTTD</sequence>
<evidence type="ECO:0000313" key="2">
    <source>
        <dbReference type="Proteomes" id="UP000664521"/>
    </source>
</evidence>
<organism evidence="1 2">
    <name type="scientific">Heterodermia speciosa</name>
    <dbReference type="NCBI Taxonomy" id="116794"/>
    <lineage>
        <taxon>Eukaryota</taxon>
        <taxon>Fungi</taxon>
        <taxon>Dikarya</taxon>
        <taxon>Ascomycota</taxon>
        <taxon>Pezizomycotina</taxon>
        <taxon>Lecanoromycetes</taxon>
        <taxon>OSLEUM clade</taxon>
        <taxon>Lecanoromycetidae</taxon>
        <taxon>Caliciales</taxon>
        <taxon>Physciaceae</taxon>
        <taxon>Heterodermia</taxon>
    </lineage>
</organism>
<evidence type="ECO:0000313" key="1">
    <source>
        <dbReference type="EMBL" id="CAF9927251.1"/>
    </source>
</evidence>
<dbReference type="AlphaFoldDB" id="A0A8H3FJS8"/>
<reference evidence="1" key="1">
    <citation type="submission" date="2021-03" db="EMBL/GenBank/DDBJ databases">
        <authorList>
            <person name="Tagirdzhanova G."/>
        </authorList>
    </citation>
    <scope>NUCLEOTIDE SEQUENCE</scope>
</reference>
<comment type="caution">
    <text evidence="1">The sequence shown here is derived from an EMBL/GenBank/DDBJ whole genome shotgun (WGS) entry which is preliminary data.</text>
</comment>
<dbReference type="EMBL" id="CAJPDS010000044">
    <property type="protein sequence ID" value="CAF9927251.1"/>
    <property type="molecule type" value="Genomic_DNA"/>
</dbReference>
<dbReference type="OrthoDB" id="5418700at2759"/>
<accession>A0A8H3FJS8</accession>
<name>A0A8H3FJS8_9LECA</name>
<proteinExistence type="predicted"/>
<protein>
    <submittedName>
        <fullName evidence="1">Uncharacterized protein</fullName>
    </submittedName>
</protein>
<keyword evidence="2" id="KW-1185">Reference proteome</keyword>
<dbReference type="Proteomes" id="UP000664521">
    <property type="component" value="Unassembled WGS sequence"/>
</dbReference>